<protein>
    <recommendedName>
        <fullName evidence="1">LTD domain-containing protein</fullName>
    </recommendedName>
</protein>
<dbReference type="PROSITE" id="PS51841">
    <property type="entry name" value="LTD"/>
    <property type="match status" value="1"/>
</dbReference>
<evidence type="ECO:0000313" key="2">
    <source>
        <dbReference type="EMBL" id="GAA3538309.1"/>
    </source>
</evidence>
<reference evidence="3" key="1">
    <citation type="journal article" date="2019" name="Int. J. Syst. Evol. Microbiol.">
        <title>The Global Catalogue of Microorganisms (GCM) 10K type strain sequencing project: providing services to taxonomists for standard genome sequencing and annotation.</title>
        <authorList>
            <consortium name="The Broad Institute Genomics Platform"/>
            <consortium name="The Broad Institute Genome Sequencing Center for Infectious Disease"/>
            <person name="Wu L."/>
            <person name="Ma J."/>
        </authorList>
    </citation>
    <scope>NUCLEOTIDE SEQUENCE [LARGE SCALE GENOMIC DNA]</scope>
    <source>
        <strain evidence="3">JCM 17110</strain>
    </source>
</reference>
<dbReference type="InterPro" id="IPR036415">
    <property type="entry name" value="Lamin_tail_dom_sf"/>
</dbReference>
<comment type="caution">
    <text evidence="2">The sequence shown here is derived from an EMBL/GenBank/DDBJ whole genome shotgun (WGS) entry which is preliminary data.</text>
</comment>
<dbReference type="SUPFAM" id="SSF50370">
    <property type="entry name" value="Ricin B-like lectins"/>
    <property type="match status" value="1"/>
</dbReference>
<organism evidence="2 3">
    <name type="scientific">Zobellella aerophila</name>
    <dbReference type="NCBI Taxonomy" id="870480"/>
    <lineage>
        <taxon>Bacteria</taxon>
        <taxon>Pseudomonadati</taxon>
        <taxon>Pseudomonadota</taxon>
        <taxon>Gammaproteobacteria</taxon>
        <taxon>Aeromonadales</taxon>
        <taxon>Aeromonadaceae</taxon>
        <taxon>Zobellella</taxon>
    </lineage>
</organism>
<dbReference type="Gene3D" id="2.60.40.1260">
    <property type="entry name" value="Lamin Tail domain"/>
    <property type="match status" value="1"/>
</dbReference>
<accession>A0ABP6VPH9</accession>
<dbReference type="CDD" id="cd00161">
    <property type="entry name" value="beta-trefoil_Ricin-like"/>
    <property type="match status" value="1"/>
</dbReference>
<dbReference type="EMBL" id="BAABCX010000002">
    <property type="protein sequence ID" value="GAA3538309.1"/>
    <property type="molecule type" value="Genomic_DNA"/>
</dbReference>
<dbReference type="Gene3D" id="2.80.10.50">
    <property type="match status" value="1"/>
</dbReference>
<dbReference type="InterPro" id="IPR000772">
    <property type="entry name" value="Ricin_B_lectin"/>
</dbReference>
<dbReference type="Proteomes" id="UP001500795">
    <property type="component" value="Unassembled WGS sequence"/>
</dbReference>
<dbReference type="InterPro" id="IPR035992">
    <property type="entry name" value="Ricin_B-like_lectins"/>
</dbReference>
<keyword evidence="3" id="KW-1185">Reference proteome</keyword>
<dbReference type="Pfam" id="PF00932">
    <property type="entry name" value="LTD"/>
    <property type="match status" value="1"/>
</dbReference>
<name>A0ABP6VPH9_9GAMM</name>
<evidence type="ECO:0000313" key="3">
    <source>
        <dbReference type="Proteomes" id="UP001500795"/>
    </source>
</evidence>
<proteinExistence type="predicted"/>
<gene>
    <name evidence="2" type="ORF">GCM10022394_17440</name>
</gene>
<evidence type="ECO:0000259" key="1">
    <source>
        <dbReference type="PROSITE" id="PS51841"/>
    </source>
</evidence>
<dbReference type="Pfam" id="PF14200">
    <property type="entry name" value="RicinB_lectin_2"/>
    <property type="match status" value="1"/>
</dbReference>
<sequence length="341" mass="38516">MDISKGISEQNSYIYYITNQDNKCIHLHDGLNANGAALTLWDKIDHPKAHWHVRPSGERGYFHVVNQETGRAIHNHGGGKENNAPCTTWEIIDQDNLKIRLEEVGPEHPGYYYLIFKDSGKCVHNEGDRLSNGSPITQWEKLPQKNLMWRFEPVHKIVITRQPYGAEEQSEQSGEYVEIANNGEQAVDISSWSLGAEGVDKTTAFPAGTIIEPGQVIRVYLVTISPDHIVPSSKNSLMSDQKSQDPFKGWPEIAIQAYHDHQEKYKNHSPRVPFLVQFSMSELPQTFPDGGNSLSSYISYTLDPGELSDGDGPTFQLYPYRKREEKMLLAELSHILQSLGE</sequence>
<dbReference type="RefSeq" id="WP_344956990.1">
    <property type="nucleotide sequence ID" value="NZ_BAABCX010000002.1"/>
</dbReference>
<dbReference type="SUPFAM" id="SSF74853">
    <property type="entry name" value="Lamin A/C globular tail domain"/>
    <property type="match status" value="1"/>
</dbReference>
<dbReference type="InterPro" id="IPR001322">
    <property type="entry name" value="Lamin_tail_dom"/>
</dbReference>
<feature type="domain" description="LTD" evidence="1">
    <location>
        <begin position="160"/>
        <end position="301"/>
    </location>
</feature>